<protein>
    <submittedName>
        <fullName evidence="6">RuBisCO operon transcriptional regulator CbbR</fullName>
    </submittedName>
</protein>
<dbReference type="RefSeq" id="WP_038093507.1">
    <property type="nucleotide sequence ID" value="NZ_JQSG02000006.1"/>
</dbReference>
<evidence type="ECO:0000256" key="1">
    <source>
        <dbReference type="ARBA" id="ARBA00009437"/>
    </source>
</evidence>
<dbReference type="PROSITE" id="PS50931">
    <property type="entry name" value="HTH_LYSR"/>
    <property type="match status" value="1"/>
</dbReference>
<gene>
    <name evidence="6" type="ORF">Thpro_022351</name>
</gene>
<dbReference type="CDD" id="cd08419">
    <property type="entry name" value="PBP2_CbbR_RubisCO_like"/>
    <property type="match status" value="1"/>
</dbReference>
<dbReference type="FunFam" id="1.10.10.10:FF:000001">
    <property type="entry name" value="LysR family transcriptional regulator"/>
    <property type="match status" value="1"/>
</dbReference>
<keyword evidence="2" id="KW-0805">Transcription regulation</keyword>
<dbReference type="Pfam" id="PF03466">
    <property type="entry name" value="LysR_substrate"/>
    <property type="match status" value="1"/>
</dbReference>
<name>A0A1A6C0L2_9GAMM</name>
<dbReference type="PANTHER" id="PTHR30126">
    <property type="entry name" value="HTH-TYPE TRANSCRIPTIONAL REGULATOR"/>
    <property type="match status" value="1"/>
</dbReference>
<dbReference type="PRINTS" id="PR00039">
    <property type="entry name" value="HTHLYSR"/>
</dbReference>
<comment type="similarity">
    <text evidence="1">Belongs to the LysR transcriptional regulatory family.</text>
</comment>
<dbReference type="AlphaFoldDB" id="A0A1A6C0L2"/>
<dbReference type="Gene3D" id="3.40.190.290">
    <property type="match status" value="1"/>
</dbReference>
<dbReference type="GO" id="GO:0003700">
    <property type="term" value="F:DNA-binding transcription factor activity"/>
    <property type="evidence" value="ECO:0007669"/>
    <property type="project" value="InterPro"/>
</dbReference>
<evidence type="ECO:0000256" key="3">
    <source>
        <dbReference type="ARBA" id="ARBA00023125"/>
    </source>
</evidence>
<evidence type="ECO:0000259" key="5">
    <source>
        <dbReference type="PROSITE" id="PS50931"/>
    </source>
</evidence>
<dbReference type="STRING" id="160660.BJI67_14320"/>
<evidence type="ECO:0000256" key="4">
    <source>
        <dbReference type="ARBA" id="ARBA00023163"/>
    </source>
</evidence>
<proteinExistence type="inferred from homology"/>
<evidence type="ECO:0000256" key="2">
    <source>
        <dbReference type="ARBA" id="ARBA00023015"/>
    </source>
</evidence>
<dbReference type="SUPFAM" id="SSF53850">
    <property type="entry name" value="Periplasmic binding protein-like II"/>
    <property type="match status" value="1"/>
</dbReference>
<keyword evidence="4" id="KW-0804">Transcription</keyword>
<organism evidence="6 7">
    <name type="scientific">Acidihalobacter prosperus</name>
    <dbReference type="NCBI Taxonomy" id="160660"/>
    <lineage>
        <taxon>Bacteria</taxon>
        <taxon>Pseudomonadati</taxon>
        <taxon>Pseudomonadota</taxon>
        <taxon>Gammaproteobacteria</taxon>
        <taxon>Chromatiales</taxon>
        <taxon>Ectothiorhodospiraceae</taxon>
        <taxon>Acidihalobacter</taxon>
    </lineage>
</organism>
<dbReference type="EMBL" id="JQSG02000006">
    <property type="protein sequence ID" value="OBS08101.1"/>
    <property type="molecule type" value="Genomic_DNA"/>
</dbReference>
<evidence type="ECO:0000313" key="6">
    <source>
        <dbReference type="EMBL" id="OBS08101.1"/>
    </source>
</evidence>
<keyword evidence="3" id="KW-0238">DNA-binding</keyword>
<dbReference type="Gene3D" id="1.10.10.10">
    <property type="entry name" value="Winged helix-like DNA-binding domain superfamily/Winged helix DNA-binding domain"/>
    <property type="match status" value="1"/>
</dbReference>
<dbReference type="PANTHER" id="PTHR30126:SF5">
    <property type="entry name" value="HTH-TYPE TRANSCRIPTIONAL ACTIVATOR CMPR"/>
    <property type="match status" value="1"/>
</dbReference>
<dbReference type="InterPro" id="IPR000847">
    <property type="entry name" value="LysR_HTH_N"/>
</dbReference>
<accession>A0A1A6C0L2</accession>
<dbReference type="OrthoDB" id="9771171at2"/>
<reference evidence="6 7" key="1">
    <citation type="journal article" date="2014" name="Genome Announc.">
        <title>Draft Genome Sequence of the Iron-Oxidizing, Acidophilic, and Halotolerant 'Thiobacillus prosperus' Type Strain DSM 5130.</title>
        <authorList>
            <person name="Ossandon F.J."/>
            <person name="Cardenas J.P."/>
            <person name="Corbett M."/>
            <person name="Quatrini R."/>
            <person name="Holmes D.S."/>
            <person name="Watkin E."/>
        </authorList>
    </citation>
    <scope>NUCLEOTIDE SEQUENCE [LARGE SCALE GENOMIC DNA]</scope>
    <source>
        <strain evidence="6 7">DSM 5130</strain>
    </source>
</reference>
<dbReference type="Proteomes" id="UP000029273">
    <property type="component" value="Unassembled WGS sequence"/>
</dbReference>
<keyword evidence="7" id="KW-1185">Reference proteome</keyword>
<evidence type="ECO:0000313" key="7">
    <source>
        <dbReference type="Proteomes" id="UP000029273"/>
    </source>
</evidence>
<sequence length="310" mass="34628">MNFTFRQLKTFEAVARQLSFTRAAEELFLTQPAVSMQVRQLEENIGLPLFEHLGRRIDLTDAGRVLHGFVQRINEVVAEADEVLEGMKGLRRGQLRISVASTANHFTTRLLADFSRQYPDVAISLDVTNRETLLKQLANNETDVVIMGEPPSDMDLEAEAFMENPLVAIAAPEHPLVGETSIPLARLAKERFVLREQGSGTRGAIARFFEQHGQTLRTGMEMSSNEAIKHAVEAGLGLGIVSLHTLELELEAERIAVLKADDFPIMRNWYMVHRRGKRNTPVTQAFHDYVLAEAARHVRLPRTHSGAASA</sequence>
<dbReference type="SUPFAM" id="SSF46785">
    <property type="entry name" value="Winged helix' DNA-binding domain"/>
    <property type="match status" value="1"/>
</dbReference>
<dbReference type="Pfam" id="PF00126">
    <property type="entry name" value="HTH_1"/>
    <property type="match status" value="1"/>
</dbReference>
<comment type="caution">
    <text evidence="6">The sequence shown here is derived from an EMBL/GenBank/DDBJ whole genome shotgun (WGS) entry which is preliminary data.</text>
</comment>
<dbReference type="GO" id="GO:0000976">
    <property type="term" value="F:transcription cis-regulatory region binding"/>
    <property type="evidence" value="ECO:0007669"/>
    <property type="project" value="TreeGrafter"/>
</dbReference>
<feature type="domain" description="HTH lysR-type" evidence="5">
    <location>
        <begin position="3"/>
        <end position="60"/>
    </location>
</feature>
<dbReference type="InterPro" id="IPR036388">
    <property type="entry name" value="WH-like_DNA-bd_sf"/>
</dbReference>
<dbReference type="InterPro" id="IPR005119">
    <property type="entry name" value="LysR_subst-bd"/>
</dbReference>
<dbReference type="InterPro" id="IPR036390">
    <property type="entry name" value="WH_DNA-bd_sf"/>
</dbReference>